<feature type="compositionally biased region" description="Acidic residues" evidence="1">
    <location>
        <begin position="12"/>
        <end position="30"/>
    </location>
</feature>
<comment type="caution">
    <text evidence="2">The sequence shown here is derived from an EMBL/GenBank/DDBJ whole genome shotgun (WGS) entry which is preliminary data.</text>
</comment>
<feature type="compositionally biased region" description="Basic and acidic residues" evidence="1">
    <location>
        <begin position="31"/>
        <end position="49"/>
    </location>
</feature>
<evidence type="ECO:0000313" key="3">
    <source>
        <dbReference type="Proteomes" id="UP000770661"/>
    </source>
</evidence>
<evidence type="ECO:0000313" key="2">
    <source>
        <dbReference type="EMBL" id="KAG0721333.1"/>
    </source>
</evidence>
<dbReference type="OrthoDB" id="123934at2759"/>
<protein>
    <recommendedName>
        <fullName evidence="4">HAT C-terminal dimerisation domain-containing protein</fullName>
    </recommendedName>
</protein>
<organism evidence="2 3">
    <name type="scientific">Chionoecetes opilio</name>
    <name type="common">Atlantic snow crab</name>
    <name type="synonym">Cancer opilio</name>
    <dbReference type="NCBI Taxonomy" id="41210"/>
    <lineage>
        <taxon>Eukaryota</taxon>
        <taxon>Metazoa</taxon>
        <taxon>Ecdysozoa</taxon>
        <taxon>Arthropoda</taxon>
        <taxon>Crustacea</taxon>
        <taxon>Multicrustacea</taxon>
        <taxon>Malacostraca</taxon>
        <taxon>Eumalacostraca</taxon>
        <taxon>Eucarida</taxon>
        <taxon>Decapoda</taxon>
        <taxon>Pleocyemata</taxon>
        <taxon>Brachyura</taxon>
        <taxon>Eubrachyura</taxon>
        <taxon>Majoidea</taxon>
        <taxon>Majidae</taxon>
        <taxon>Chionoecetes</taxon>
    </lineage>
</organism>
<evidence type="ECO:0008006" key="4">
    <source>
        <dbReference type="Google" id="ProtNLM"/>
    </source>
</evidence>
<dbReference type="EMBL" id="JACEEZ010011329">
    <property type="protein sequence ID" value="KAG0721333.1"/>
    <property type="molecule type" value="Genomic_DNA"/>
</dbReference>
<proteinExistence type="predicted"/>
<feature type="region of interest" description="Disordered" evidence="1">
    <location>
        <begin position="1"/>
        <end position="74"/>
    </location>
</feature>
<name>A0A8J4Y724_CHIOP</name>
<feature type="compositionally biased region" description="Basic and acidic residues" evidence="1">
    <location>
        <begin position="1"/>
        <end position="11"/>
    </location>
</feature>
<accession>A0A8J4Y724</accession>
<reference evidence="2" key="1">
    <citation type="submission" date="2020-07" db="EMBL/GenBank/DDBJ databases">
        <title>The High-quality genome of the commercially important snow crab, Chionoecetes opilio.</title>
        <authorList>
            <person name="Jeong J.-H."/>
            <person name="Ryu S."/>
        </authorList>
    </citation>
    <scope>NUCLEOTIDE SEQUENCE</scope>
    <source>
        <strain evidence="2">MADBK_172401_WGS</strain>
        <tissue evidence="2">Digestive gland</tissue>
    </source>
</reference>
<dbReference type="Proteomes" id="UP000770661">
    <property type="component" value="Unassembled WGS sequence"/>
</dbReference>
<feature type="compositionally biased region" description="Basic and acidic residues" evidence="1">
    <location>
        <begin position="59"/>
        <end position="73"/>
    </location>
</feature>
<keyword evidence="3" id="KW-1185">Reference proteome</keyword>
<gene>
    <name evidence="2" type="ORF">GWK47_046689</name>
</gene>
<dbReference type="AlphaFoldDB" id="A0A8J4Y724"/>
<sequence length="142" mass="16472">MQKEDEEKEKGVEEEDKEEEKEEEVEEEDKKEEKEEDKKEEKEEDKKEEKEEEEEDKKEEDKKEEKEEHHEDDFFLYIAYSDESVEAEEQGAGAGHGSRPCRAAWVAVFVKYNTAIALPSPAAVETLFSQGADIIKAKRGSI</sequence>
<evidence type="ECO:0000256" key="1">
    <source>
        <dbReference type="SAM" id="MobiDB-lite"/>
    </source>
</evidence>